<protein>
    <submittedName>
        <fullName evidence="2">Uncharacterized protein</fullName>
    </submittedName>
</protein>
<feature type="region of interest" description="Disordered" evidence="1">
    <location>
        <begin position="1"/>
        <end position="33"/>
    </location>
</feature>
<name>A0AA88J309_FICCA</name>
<evidence type="ECO:0000313" key="3">
    <source>
        <dbReference type="Proteomes" id="UP001187192"/>
    </source>
</evidence>
<gene>
    <name evidence="2" type="ORF">TIFTF001_029911</name>
</gene>
<accession>A0AA88J309</accession>
<keyword evidence="3" id="KW-1185">Reference proteome</keyword>
<feature type="region of interest" description="Disordered" evidence="1">
    <location>
        <begin position="49"/>
        <end position="77"/>
    </location>
</feature>
<dbReference type="AlphaFoldDB" id="A0AA88J309"/>
<organism evidence="2 3">
    <name type="scientific">Ficus carica</name>
    <name type="common">Common fig</name>
    <dbReference type="NCBI Taxonomy" id="3494"/>
    <lineage>
        <taxon>Eukaryota</taxon>
        <taxon>Viridiplantae</taxon>
        <taxon>Streptophyta</taxon>
        <taxon>Embryophyta</taxon>
        <taxon>Tracheophyta</taxon>
        <taxon>Spermatophyta</taxon>
        <taxon>Magnoliopsida</taxon>
        <taxon>eudicotyledons</taxon>
        <taxon>Gunneridae</taxon>
        <taxon>Pentapetalae</taxon>
        <taxon>rosids</taxon>
        <taxon>fabids</taxon>
        <taxon>Rosales</taxon>
        <taxon>Moraceae</taxon>
        <taxon>Ficeae</taxon>
        <taxon>Ficus</taxon>
    </lineage>
</organism>
<proteinExistence type="predicted"/>
<evidence type="ECO:0000256" key="1">
    <source>
        <dbReference type="SAM" id="MobiDB-lite"/>
    </source>
</evidence>
<comment type="caution">
    <text evidence="2">The sequence shown here is derived from an EMBL/GenBank/DDBJ whole genome shotgun (WGS) entry which is preliminary data.</text>
</comment>
<evidence type="ECO:0000313" key="2">
    <source>
        <dbReference type="EMBL" id="GMN60815.1"/>
    </source>
</evidence>
<sequence>MQRSDVRHQRKIVYRTSKSISSPRPGKENVSGGDLDLLARCHQISSARAQSKLRTSAKAKARGFGSGSGKKEPSVVGSLMRGRDWRYEVTIGTLEAGEGGGTSWLGIGKNINFGG</sequence>
<dbReference type="EMBL" id="BTGU01000102">
    <property type="protein sequence ID" value="GMN60815.1"/>
    <property type="molecule type" value="Genomic_DNA"/>
</dbReference>
<dbReference type="Proteomes" id="UP001187192">
    <property type="component" value="Unassembled WGS sequence"/>
</dbReference>
<reference evidence="2" key="1">
    <citation type="submission" date="2023-07" db="EMBL/GenBank/DDBJ databases">
        <title>draft genome sequence of fig (Ficus carica).</title>
        <authorList>
            <person name="Takahashi T."/>
            <person name="Nishimura K."/>
        </authorList>
    </citation>
    <scope>NUCLEOTIDE SEQUENCE</scope>
</reference>